<comment type="caution">
    <text evidence="2">The sequence shown here is derived from an EMBL/GenBank/DDBJ whole genome shotgun (WGS) entry which is preliminary data.</text>
</comment>
<evidence type="ECO:0000259" key="1">
    <source>
        <dbReference type="Pfam" id="PF24869"/>
    </source>
</evidence>
<name>A0A0A1ZNV7_PROMR</name>
<gene>
    <name evidence="2" type="ORF">EU93_1786</name>
</gene>
<dbReference type="OrthoDB" id="463229at2"/>
<reference evidence="3" key="1">
    <citation type="journal article" date="2014" name="Sci. Data">
        <title>Genomes of diverse isolates of the marine cyanobacterium Prochlorococcus.</title>
        <authorList>
            <person name="Biller S."/>
            <person name="Berube P."/>
            <person name="Thompson J."/>
            <person name="Kelly L."/>
            <person name="Roggensack S."/>
            <person name="Awad L."/>
            <person name="Roache-Johnson K."/>
            <person name="Ding H."/>
            <person name="Giovannoni S.J."/>
            <person name="Moore L.R."/>
            <person name="Chisholm S.W."/>
        </authorList>
    </citation>
    <scope>NUCLEOTIDE SEQUENCE [LARGE SCALE GENOMIC DNA]</scope>
</reference>
<evidence type="ECO:0000313" key="3">
    <source>
        <dbReference type="Proteomes" id="UP000030491"/>
    </source>
</evidence>
<evidence type="ECO:0000313" key="2">
    <source>
        <dbReference type="EMBL" id="KGF89924.1"/>
    </source>
</evidence>
<feature type="domain" description="DUF7734" evidence="1">
    <location>
        <begin position="17"/>
        <end position="98"/>
    </location>
</feature>
<dbReference type="RefSeq" id="WP_032514578.1">
    <property type="nucleotide sequence ID" value="NZ_JNAJ01000018.1"/>
</dbReference>
<dbReference type="EMBL" id="JNAJ01000018">
    <property type="protein sequence ID" value="KGF89924.1"/>
    <property type="molecule type" value="Genomic_DNA"/>
</dbReference>
<dbReference type="Proteomes" id="UP000030491">
    <property type="component" value="Unassembled WGS sequence"/>
</dbReference>
<protein>
    <recommendedName>
        <fullName evidence="1">DUF7734 domain-containing protein</fullName>
    </recommendedName>
</protein>
<organism evidence="2 3">
    <name type="scientific">Prochlorococcus marinus str. MIT 9116</name>
    <dbReference type="NCBI Taxonomy" id="167544"/>
    <lineage>
        <taxon>Bacteria</taxon>
        <taxon>Bacillati</taxon>
        <taxon>Cyanobacteriota</taxon>
        <taxon>Cyanophyceae</taxon>
        <taxon>Synechococcales</taxon>
        <taxon>Prochlorococcaceae</taxon>
        <taxon>Prochlorococcus</taxon>
    </lineage>
</organism>
<sequence length="111" mass="13223">MEETLASTKMEGIDLINCLERISSKIPNRILKIEGYILKKNYKEQLEIIIFKGFSSSTTHPIEMDLEKKVLEFDFILTNFRLYQSPLTETEDNFIREDQKLIFFLNQKNWI</sequence>
<dbReference type="InterPro" id="IPR056636">
    <property type="entry name" value="DUF7734"/>
</dbReference>
<dbReference type="Pfam" id="PF24869">
    <property type="entry name" value="DUF7734"/>
    <property type="match status" value="1"/>
</dbReference>
<dbReference type="AlphaFoldDB" id="A0A0A1ZNV7"/>
<accession>A0A0A1ZNV7</accession>
<proteinExistence type="predicted"/>